<dbReference type="Proteomes" id="UP000469011">
    <property type="component" value="Unassembled WGS sequence"/>
</dbReference>
<dbReference type="EMBL" id="JAAAMG010000005">
    <property type="protein sequence ID" value="NDW04504.1"/>
    <property type="molecule type" value="Genomic_DNA"/>
</dbReference>
<evidence type="ECO:0000313" key="9">
    <source>
        <dbReference type="Proteomes" id="UP000469011"/>
    </source>
</evidence>
<evidence type="ECO:0000256" key="2">
    <source>
        <dbReference type="ARBA" id="ARBA00012916"/>
    </source>
</evidence>
<dbReference type="SUPFAM" id="SSF53697">
    <property type="entry name" value="SIS domain"/>
    <property type="match status" value="1"/>
</dbReference>
<organism evidence="8 9">
    <name type="scientific">Jiella pacifica</name>
    <dbReference type="NCBI Taxonomy" id="2696469"/>
    <lineage>
        <taxon>Bacteria</taxon>
        <taxon>Pseudomonadati</taxon>
        <taxon>Pseudomonadota</taxon>
        <taxon>Alphaproteobacteria</taxon>
        <taxon>Hyphomicrobiales</taxon>
        <taxon>Aurantimonadaceae</taxon>
        <taxon>Jiella</taxon>
    </lineage>
</organism>
<keyword evidence="6" id="KW-0812">Transmembrane</keyword>
<dbReference type="PANTHER" id="PTHR10937:SF0">
    <property type="entry name" value="GLUTAMINE--FRUCTOSE-6-PHOSPHATE TRANSAMINASE (ISOMERIZING)"/>
    <property type="match status" value="1"/>
</dbReference>
<dbReference type="GO" id="GO:0006487">
    <property type="term" value="P:protein N-linked glycosylation"/>
    <property type="evidence" value="ECO:0007669"/>
    <property type="project" value="TreeGrafter"/>
</dbReference>
<dbReference type="Gene3D" id="3.40.50.10490">
    <property type="entry name" value="Glucose-6-phosphate isomerase like protein, domain 1"/>
    <property type="match status" value="2"/>
</dbReference>
<dbReference type="InterPro" id="IPR001347">
    <property type="entry name" value="SIS_dom"/>
</dbReference>
<keyword evidence="4" id="KW-0808">Transferase</keyword>
<gene>
    <name evidence="8" type="ORF">GTK09_08685</name>
</gene>
<reference evidence="8 9" key="1">
    <citation type="submission" date="2020-01" db="EMBL/GenBank/DDBJ databases">
        <title>Jiella pacifica sp. nov.</title>
        <authorList>
            <person name="Xue Z."/>
            <person name="Zhu S."/>
            <person name="Chen J."/>
            <person name="Yang J."/>
        </authorList>
    </citation>
    <scope>NUCLEOTIDE SEQUENCE [LARGE SCALE GENOMIC DNA]</scope>
    <source>
        <strain evidence="8 9">40Bstr34</strain>
    </source>
</reference>
<keyword evidence="4" id="KW-0032">Aminotransferase</keyword>
<evidence type="ECO:0000256" key="3">
    <source>
        <dbReference type="ARBA" id="ARBA00016090"/>
    </source>
</evidence>
<dbReference type="GO" id="GO:0097367">
    <property type="term" value="F:carbohydrate derivative binding"/>
    <property type="evidence" value="ECO:0007669"/>
    <property type="project" value="InterPro"/>
</dbReference>
<dbReference type="AlphaFoldDB" id="A0A6N9SZI9"/>
<name>A0A6N9SZI9_9HYPH</name>
<evidence type="ECO:0000256" key="1">
    <source>
        <dbReference type="ARBA" id="ARBA00001031"/>
    </source>
</evidence>
<evidence type="ECO:0000313" key="8">
    <source>
        <dbReference type="EMBL" id="NDW04504.1"/>
    </source>
</evidence>
<keyword evidence="6" id="KW-1133">Transmembrane helix</keyword>
<feature type="transmembrane region" description="Helical" evidence="6">
    <location>
        <begin position="33"/>
        <end position="54"/>
    </location>
</feature>
<proteinExistence type="predicted"/>
<dbReference type="CDD" id="cd05009">
    <property type="entry name" value="SIS_GlmS_GlmD_2"/>
    <property type="match status" value="1"/>
</dbReference>
<dbReference type="GO" id="GO:0006002">
    <property type="term" value="P:fructose 6-phosphate metabolic process"/>
    <property type="evidence" value="ECO:0007669"/>
    <property type="project" value="TreeGrafter"/>
</dbReference>
<feature type="domain" description="SIS" evidence="7">
    <location>
        <begin position="14"/>
        <end position="160"/>
    </location>
</feature>
<sequence>MSYRSTVARQTESLADSLAAARAELAGMDLSGFGAGLTAVTGIGASFAAAVVAASEMQRRGRRAVAIRAVDMAEGYDLADSIIALSHRGRSVETVEALRKLPGAESLAITNSAESPLAKAANHHVTQANGADATPSSTGYTATLLVAGLVLDAITGGKGTDWDALPGQSAAILEAADAKMDRLGRLFADRRAIDCVGAGAALGTADEASLLIREASRIPAAAYDTRHYLHGPMESMDETTGVVIFGSGREVELARQLDAIGCPALLVTSKSGIADGRTLTVLEVPHAEDRILQAIFDIFAPQLLAATLSDAAGLTDTKFRYKQSDTKILDPAA</sequence>
<dbReference type="GO" id="GO:0006047">
    <property type="term" value="P:UDP-N-acetylglucosamine metabolic process"/>
    <property type="evidence" value="ECO:0007669"/>
    <property type="project" value="TreeGrafter"/>
</dbReference>
<protein>
    <recommendedName>
        <fullName evidence="3">Glutamine--fructose-6-phosphate aminotransferase [isomerizing]</fullName>
        <ecNumber evidence="2">2.6.1.16</ecNumber>
    </recommendedName>
</protein>
<comment type="catalytic activity">
    <reaction evidence="1">
        <text>D-fructose 6-phosphate + L-glutamine = D-glucosamine 6-phosphate + L-glutamate</text>
        <dbReference type="Rhea" id="RHEA:13237"/>
        <dbReference type="ChEBI" id="CHEBI:29985"/>
        <dbReference type="ChEBI" id="CHEBI:58359"/>
        <dbReference type="ChEBI" id="CHEBI:58725"/>
        <dbReference type="ChEBI" id="CHEBI:61527"/>
        <dbReference type="EC" id="2.6.1.16"/>
    </reaction>
</comment>
<keyword evidence="6" id="KW-0472">Membrane</keyword>
<dbReference type="RefSeq" id="WP_163462748.1">
    <property type="nucleotide sequence ID" value="NZ_JAAAMG010000005.1"/>
</dbReference>
<dbReference type="GO" id="GO:0004360">
    <property type="term" value="F:glutamine-fructose-6-phosphate transaminase (isomerizing) activity"/>
    <property type="evidence" value="ECO:0007669"/>
    <property type="project" value="UniProtKB-EC"/>
</dbReference>
<dbReference type="PANTHER" id="PTHR10937">
    <property type="entry name" value="GLUCOSAMINE--FRUCTOSE-6-PHOSPHATE AMINOTRANSFERASE, ISOMERIZING"/>
    <property type="match status" value="1"/>
</dbReference>
<accession>A0A6N9SZI9</accession>
<keyword evidence="5" id="KW-0315">Glutamine amidotransferase</keyword>
<dbReference type="InterPro" id="IPR035490">
    <property type="entry name" value="GlmS/FrlB_SIS"/>
</dbReference>
<evidence type="ECO:0000256" key="6">
    <source>
        <dbReference type="SAM" id="Phobius"/>
    </source>
</evidence>
<evidence type="ECO:0000256" key="5">
    <source>
        <dbReference type="ARBA" id="ARBA00022962"/>
    </source>
</evidence>
<dbReference type="Pfam" id="PF01380">
    <property type="entry name" value="SIS"/>
    <property type="match status" value="2"/>
</dbReference>
<dbReference type="InterPro" id="IPR046348">
    <property type="entry name" value="SIS_dom_sf"/>
</dbReference>
<dbReference type="PROSITE" id="PS51464">
    <property type="entry name" value="SIS"/>
    <property type="match status" value="2"/>
</dbReference>
<evidence type="ECO:0000259" key="7">
    <source>
        <dbReference type="PROSITE" id="PS51464"/>
    </source>
</evidence>
<evidence type="ECO:0000256" key="4">
    <source>
        <dbReference type="ARBA" id="ARBA00022576"/>
    </source>
</evidence>
<dbReference type="EC" id="2.6.1.16" evidence="2"/>
<comment type="caution">
    <text evidence="8">The sequence shown here is derived from an EMBL/GenBank/DDBJ whole genome shotgun (WGS) entry which is preliminary data.</text>
</comment>
<feature type="domain" description="SIS" evidence="7">
    <location>
        <begin position="183"/>
        <end position="319"/>
    </location>
</feature>
<keyword evidence="9" id="KW-1185">Reference proteome</keyword>